<dbReference type="OrthoDB" id="6250964at2759"/>
<dbReference type="InterPro" id="IPR013783">
    <property type="entry name" value="Ig-like_fold"/>
</dbReference>
<keyword evidence="5" id="KW-1185">Reference proteome</keyword>
<feature type="domain" description="Ig-like" evidence="4">
    <location>
        <begin position="329"/>
        <end position="415"/>
    </location>
</feature>
<dbReference type="GeneID" id="100488472"/>
<dbReference type="Xenbase" id="XB-GENE-29079219">
    <property type="gene designation" value="LOC100488472"/>
</dbReference>
<dbReference type="PANTHER" id="PTHR46484:SF4">
    <property type="entry name" value="SIALOADHESIN"/>
    <property type="match status" value="1"/>
</dbReference>
<protein>
    <submittedName>
        <fullName evidence="6">B-cell receptor CD22</fullName>
    </submittedName>
</protein>
<dbReference type="CDD" id="cd00096">
    <property type="entry name" value="Ig"/>
    <property type="match status" value="1"/>
</dbReference>
<dbReference type="Pfam" id="PF13895">
    <property type="entry name" value="Ig_2"/>
    <property type="match status" value="1"/>
</dbReference>
<dbReference type="InterPro" id="IPR007110">
    <property type="entry name" value="Ig-like_dom"/>
</dbReference>
<keyword evidence="3" id="KW-0732">Signal</keyword>
<keyword evidence="2" id="KW-0812">Transmembrane</keyword>
<dbReference type="PROSITE" id="PS50835">
    <property type="entry name" value="IG_LIKE"/>
    <property type="match status" value="4"/>
</dbReference>
<name>A0A8J1JZ29_XENTR</name>
<feature type="chain" id="PRO_5035324682" evidence="3">
    <location>
        <begin position="27"/>
        <end position="651"/>
    </location>
</feature>
<evidence type="ECO:0000256" key="3">
    <source>
        <dbReference type="SAM" id="SignalP"/>
    </source>
</evidence>
<accession>A0A8J1JZ29</accession>
<organism evidence="5 6">
    <name type="scientific">Xenopus tropicalis</name>
    <name type="common">Western clawed frog</name>
    <name type="synonym">Silurana tropicalis</name>
    <dbReference type="NCBI Taxonomy" id="8364"/>
    <lineage>
        <taxon>Eukaryota</taxon>
        <taxon>Metazoa</taxon>
        <taxon>Chordata</taxon>
        <taxon>Craniata</taxon>
        <taxon>Vertebrata</taxon>
        <taxon>Euteleostomi</taxon>
        <taxon>Amphibia</taxon>
        <taxon>Batrachia</taxon>
        <taxon>Anura</taxon>
        <taxon>Pipoidea</taxon>
        <taxon>Pipidae</taxon>
        <taxon>Xenopodinae</taxon>
        <taxon>Xenopus</taxon>
        <taxon>Silurana</taxon>
    </lineage>
</organism>
<evidence type="ECO:0000256" key="2">
    <source>
        <dbReference type="SAM" id="Phobius"/>
    </source>
</evidence>
<evidence type="ECO:0000313" key="6">
    <source>
        <dbReference type="RefSeq" id="XP_031762270.1"/>
    </source>
</evidence>
<dbReference type="RefSeq" id="XP_031762270.1">
    <property type="nucleotide sequence ID" value="XM_031906410.1"/>
</dbReference>
<feature type="domain" description="Ig-like" evidence="4">
    <location>
        <begin position="238"/>
        <end position="321"/>
    </location>
</feature>
<keyword evidence="2" id="KW-0472">Membrane</keyword>
<keyword evidence="6" id="KW-0675">Receptor</keyword>
<keyword evidence="2" id="KW-1133">Transmembrane helix</keyword>
<dbReference type="SMART" id="SM00408">
    <property type="entry name" value="IGc2"/>
    <property type="match status" value="3"/>
</dbReference>
<dbReference type="AlphaFoldDB" id="A0A8J1JZ29"/>
<dbReference type="InterPro" id="IPR003598">
    <property type="entry name" value="Ig_sub2"/>
</dbReference>
<evidence type="ECO:0000259" key="4">
    <source>
        <dbReference type="PROSITE" id="PS50835"/>
    </source>
</evidence>
<dbReference type="InterPro" id="IPR003599">
    <property type="entry name" value="Ig_sub"/>
</dbReference>
<dbReference type="InterPro" id="IPR036179">
    <property type="entry name" value="Ig-like_dom_sf"/>
</dbReference>
<proteinExistence type="predicted"/>
<reference evidence="6" key="1">
    <citation type="submission" date="2025-08" db="UniProtKB">
        <authorList>
            <consortium name="RefSeq"/>
        </authorList>
    </citation>
    <scope>IDENTIFICATION</scope>
    <source>
        <strain evidence="6">Nigerian</strain>
        <tissue evidence="6">Liver and blood</tissue>
    </source>
</reference>
<dbReference type="SMART" id="SM00409">
    <property type="entry name" value="IG"/>
    <property type="match status" value="5"/>
</dbReference>
<dbReference type="Gene3D" id="2.60.40.10">
    <property type="entry name" value="Immunoglobulins"/>
    <property type="match status" value="5"/>
</dbReference>
<dbReference type="Pfam" id="PF07686">
    <property type="entry name" value="V-set"/>
    <property type="match status" value="1"/>
</dbReference>
<dbReference type="AGR" id="Xenbase:XB-GENE-29079219"/>
<dbReference type="KEGG" id="xtr:100488472"/>
<dbReference type="SUPFAM" id="SSF48726">
    <property type="entry name" value="Immunoglobulin"/>
    <property type="match status" value="5"/>
</dbReference>
<dbReference type="InterPro" id="IPR013106">
    <property type="entry name" value="Ig_V-set"/>
</dbReference>
<feature type="domain" description="Ig-like" evidence="4">
    <location>
        <begin position="420"/>
        <end position="504"/>
    </location>
</feature>
<feature type="transmembrane region" description="Helical" evidence="2">
    <location>
        <begin position="524"/>
        <end position="546"/>
    </location>
</feature>
<sequence>MMERYRHLHRIILMVVLQGGFPGSYSQDRAITLPESIRVLRGSCVEIPCTFTDPMGFENSNLIWYKKSLSTYEIIFDQHYPSQINERYRGRTSLVGNEPNSCSLRINDVQESGTYYPYIYGNCDDITDCYTVSISVTDVPSRPAIQIPTDLTEGKRAPISCSVEHTCPPSPPTLQWNRAGYKLTDRQQSLKDGVWKAETVMEYLPSYRDHGAELECKATYPNGLRSQRRVTLNITFSPKNTRIVISDGKKERKEGDAVSLTCESDANPAANAFTWYNNKRDGTVELREEQGRSITVTVGRGRETFSCTARNPLGTENSTLSELQVLFSPKNTRVLIPDGKKERKEGDAVSLTCASDANPAANAFTWYNNKRDGTVELREEQGRSITVTVGRGRETFSCAARNIIGDGKSTVLGLQVLYKAKDVIIEGKDEVKEGAALELECHFSDYNPPTTQYSYSWYLNGNPVNGETGRILQINNITESHSGNYSCNVQNGAGPSSSPGFAVTLTSATTGEEQLTTVISGISIISGSVAGAVLIILLILALYLYLRYRKSQKGGASGGRRVEPDYQNSQPTESPYAALQMGDTAVYDVMKNPQATESPYAALQMGDTAVYDVMKNSHSTENPYAALQLRDAALYHDIKLKNSERLDINPK</sequence>
<evidence type="ECO:0000256" key="1">
    <source>
        <dbReference type="SAM" id="MobiDB-lite"/>
    </source>
</evidence>
<dbReference type="OMA" id="PYAALQM"/>
<dbReference type="PANTHER" id="PTHR46484">
    <property type="entry name" value="SI:CH211-171H4.5-RELATED"/>
    <property type="match status" value="1"/>
</dbReference>
<feature type="region of interest" description="Disordered" evidence="1">
    <location>
        <begin position="553"/>
        <end position="574"/>
    </location>
</feature>
<feature type="signal peptide" evidence="3">
    <location>
        <begin position="1"/>
        <end position="26"/>
    </location>
</feature>
<evidence type="ECO:0000313" key="5">
    <source>
        <dbReference type="Proteomes" id="UP000008143"/>
    </source>
</evidence>
<gene>
    <name evidence="6 7" type="primary">LOC100488472</name>
</gene>
<dbReference type="Proteomes" id="UP000008143">
    <property type="component" value="Chromosome 7"/>
</dbReference>
<evidence type="ECO:0000313" key="7">
    <source>
        <dbReference type="Xenbase" id="XB-GENE-29079219"/>
    </source>
</evidence>
<feature type="domain" description="Ig-like" evidence="4">
    <location>
        <begin position="143"/>
        <end position="231"/>
    </location>
</feature>